<comment type="caution">
    <text evidence="1">The sequence shown here is derived from an EMBL/GenBank/DDBJ whole genome shotgun (WGS) entry which is preliminary data.</text>
</comment>
<evidence type="ECO:0000313" key="2">
    <source>
        <dbReference type="Proteomes" id="UP001328107"/>
    </source>
</evidence>
<dbReference type="EMBL" id="BTRK01000001">
    <property type="protein sequence ID" value="GMR34188.1"/>
    <property type="molecule type" value="Genomic_DNA"/>
</dbReference>
<dbReference type="AlphaFoldDB" id="A0AAN5C274"/>
<proteinExistence type="predicted"/>
<evidence type="ECO:0000313" key="1">
    <source>
        <dbReference type="EMBL" id="GMR34188.1"/>
    </source>
</evidence>
<protein>
    <submittedName>
        <fullName evidence="1">Uncharacterized protein</fullName>
    </submittedName>
</protein>
<organism evidence="1 2">
    <name type="scientific">Pristionchus mayeri</name>
    <dbReference type="NCBI Taxonomy" id="1317129"/>
    <lineage>
        <taxon>Eukaryota</taxon>
        <taxon>Metazoa</taxon>
        <taxon>Ecdysozoa</taxon>
        <taxon>Nematoda</taxon>
        <taxon>Chromadorea</taxon>
        <taxon>Rhabditida</taxon>
        <taxon>Rhabditina</taxon>
        <taxon>Diplogasteromorpha</taxon>
        <taxon>Diplogasteroidea</taxon>
        <taxon>Neodiplogasteridae</taxon>
        <taxon>Pristionchus</taxon>
    </lineage>
</organism>
<accession>A0AAN5C274</accession>
<gene>
    <name evidence="1" type="ORF">PMAYCL1PPCAC_04383</name>
</gene>
<feature type="non-terminal residue" evidence="1">
    <location>
        <position position="123"/>
    </location>
</feature>
<sequence length="123" mass="13860">GTGQKFEFLLTLPIGRSRRGEPTSIARNSIRIRAVEGADAEKILRHTLLALNLCLLSLLLGLFVHSERLSNSGMQEYDSVRSYVMCVAKNTLSSKDTHWLHEEAHAEEKWDNGMAEAVPLERR</sequence>
<keyword evidence="2" id="KW-1185">Reference proteome</keyword>
<feature type="non-terminal residue" evidence="1">
    <location>
        <position position="1"/>
    </location>
</feature>
<reference evidence="2" key="1">
    <citation type="submission" date="2022-10" db="EMBL/GenBank/DDBJ databases">
        <title>Genome assembly of Pristionchus species.</title>
        <authorList>
            <person name="Yoshida K."/>
            <person name="Sommer R.J."/>
        </authorList>
    </citation>
    <scope>NUCLEOTIDE SEQUENCE [LARGE SCALE GENOMIC DNA]</scope>
    <source>
        <strain evidence="2">RS5460</strain>
    </source>
</reference>
<name>A0AAN5C274_9BILA</name>
<dbReference type="Proteomes" id="UP001328107">
    <property type="component" value="Unassembled WGS sequence"/>
</dbReference>